<comment type="caution">
    <text evidence="2">The sequence shown here is derived from an EMBL/GenBank/DDBJ whole genome shotgun (WGS) entry which is preliminary data.</text>
</comment>
<reference evidence="2" key="1">
    <citation type="submission" date="2019-08" db="EMBL/GenBank/DDBJ databases">
        <authorList>
            <person name="Kucharzyk K."/>
            <person name="Murdoch R.W."/>
            <person name="Higgins S."/>
            <person name="Loffler F."/>
        </authorList>
    </citation>
    <scope>NUCLEOTIDE SEQUENCE</scope>
</reference>
<organism evidence="2">
    <name type="scientific">bioreactor metagenome</name>
    <dbReference type="NCBI Taxonomy" id="1076179"/>
    <lineage>
        <taxon>unclassified sequences</taxon>
        <taxon>metagenomes</taxon>
        <taxon>ecological metagenomes</taxon>
    </lineage>
</organism>
<dbReference type="AlphaFoldDB" id="A0A644YT38"/>
<feature type="region of interest" description="Disordered" evidence="1">
    <location>
        <begin position="1"/>
        <end position="27"/>
    </location>
</feature>
<feature type="region of interest" description="Disordered" evidence="1">
    <location>
        <begin position="111"/>
        <end position="161"/>
    </location>
</feature>
<accession>A0A644YT38</accession>
<proteinExistence type="predicted"/>
<feature type="compositionally biased region" description="Basic and acidic residues" evidence="1">
    <location>
        <begin position="111"/>
        <end position="150"/>
    </location>
</feature>
<evidence type="ECO:0000313" key="2">
    <source>
        <dbReference type="EMBL" id="MPM31477.1"/>
    </source>
</evidence>
<feature type="region of interest" description="Disordered" evidence="1">
    <location>
        <begin position="44"/>
        <end position="96"/>
    </location>
</feature>
<gene>
    <name evidence="2" type="ORF">SDC9_78032</name>
</gene>
<feature type="compositionally biased region" description="Basic and acidic residues" evidence="1">
    <location>
        <begin position="63"/>
        <end position="84"/>
    </location>
</feature>
<sequence length="161" mass="18019">MEKSGVLKQQDTDDHDNDHHADIEWQAEKIPVLRDHLERGRQVRERRVADDGQPETLISHPGAHGDNDGEHLKLDDKDAIDQTKQDTAAEPGENCDANARARFQYFAGDERAAAHHRADGEVRVAADERNGQPDGDDHVQREPVDNDQKVARAQKIGGSKR</sequence>
<protein>
    <submittedName>
        <fullName evidence="2">Uncharacterized protein</fullName>
    </submittedName>
</protein>
<evidence type="ECO:0000256" key="1">
    <source>
        <dbReference type="SAM" id="MobiDB-lite"/>
    </source>
</evidence>
<dbReference type="EMBL" id="VSSQ01006084">
    <property type="protein sequence ID" value="MPM31477.1"/>
    <property type="molecule type" value="Genomic_DNA"/>
</dbReference>
<name>A0A644YT38_9ZZZZ</name>